<organism evidence="4 5">
    <name type="scientific">Arenivirga flava</name>
    <dbReference type="NCBI Taxonomy" id="1930060"/>
    <lineage>
        <taxon>Bacteria</taxon>
        <taxon>Bacillati</taxon>
        <taxon>Actinomycetota</taxon>
        <taxon>Actinomycetes</taxon>
        <taxon>Micrococcales</taxon>
        <taxon>Microbacteriaceae</taxon>
        <taxon>Arenivirga</taxon>
    </lineage>
</organism>
<sequence>MTRIPTAVVGAGVIAAQHGIVIDQLADRLELVAVVDRDVAKAEALVAEHGGVAFASIEEAFAAGPIGLVVVCTPTGAHGDAAIDALERGAHVIIEKPAEITVDRANRILAVQERVDRVVSVISQHRFDPSTEIVLERIRAGELGRITSGVAAIDWWRGQSYYDSGDWRGTWALDGGGALMNQGVHTVDLLVAALGRPVEVFGYTATNAHERIEVEDVAVGVVRFASGALGVIHASTAVYPGLVTRLQVHGDRGSAVIENDRLVYLHATPSDADATEIAMGAQNGDTNQAERYHGEDGRPQVAGTSVPGAMGDAHLFQYRDVLAAIDGEREVRVGIVENRRAIAIITGLYESTRTGRPVALEV</sequence>
<dbReference type="InterPro" id="IPR000683">
    <property type="entry name" value="Gfo/Idh/MocA-like_OxRdtase_N"/>
</dbReference>
<dbReference type="RefSeq" id="WP_284230897.1">
    <property type="nucleotide sequence ID" value="NZ_BSUL01000001.1"/>
</dbReference>
<feature type="domain" description="GFO/IDH/MocA-like oxidoreductase" evidence="3">
    <location>
        <begin position="136"/>
        <end position="255"/>
    </location>
</feature>
<evidence type="ECO:0000259" key="3">
    <source>
        <dbReference type="Pfam" id="PF22725"/>
    </source>
</evidence>
<dbReference type="PANTHER" id="PTHR43249:SF1">
    <property type="entry name" value="D-GLUCOSIDE 3-DEHYDROGENASE"/>
    <property type="match status" value="1"/>
</dbReference>
<comment type="caution">
    <text evidence="4">The sequence shown here is derived from an EMBL/GenBank/DDBJ whole genome shotgun (WGS) entry which is preliminary data.</text>
</comment>
<dbReference type="InterPro" id="IPR052515">
    <property type="entry name" value="Gfo/Idh/MocA_Oxidoreductase"/>
</dbReference>
<dbReference type="Pfam" id="PF01408">
    <property type="entry name" value="GFO_IDH_MocA"/>
    <property type="match status" value="1"/>
</dbReference>
<dbReference type="Pfam" id="PF22725">
    <property type="entry name" value="GFO_IDH_MocA_C3"/>
    <property type="match status" value="1"/>
</dbReference>
<name>A0AA37UT70_9MICO</name>
<dbReference type="Proteomes" id="UP001157160">
    <property type="component" value="Unassembled WGS sequence"/>
</dbReference>
<keyword evidence="1" id="KW-0520">NAD</keyword>
<keyword evidence="5" id="KW-1185">Reference proteome</keyword>
<evidence type="ECO:0000256" key="1">
    <source>
        <dbReference type="ARBA" id="ARBA00023027"/>
    </source>
</evidence>
<dbReference type="SUPFAM" id="SSF51735">
    <property type="entry name" value="NAD(P)-binding Rossmann-fold domains"/>
    <property type="match status" value="1"/>
</dbReference>
<dbReference type="InterPro" id="IPR055170">
    <property type="entry name" value="GFO_IDH_MocA-like_dom"/>
</dbReference>
<feature type="domain" description="Gfo/Idh/MocA-like oxidoreductase N-terminal" evidence="2">
    <location>
        <begin position="6"/>
        <end position="121"/>
    </location>
</feature>
<dbReference type="Gene3D" id="3.30.360.10">
    <property type="entry name" value="Dihydrodipicolinate Reductase, domain 2"/>
    <property type="match status" value="1"/>
</dbReference>
<gene>
    <name evidence="4" type="ORF">GCM10025874_11600</name>
</gene>
<dbReference type="SUPFAM" id="SSF55347">
    <property type="entry name" value="Glyceraldehyde-3-phosphate dehydrogenase-like, C-terminal domain"/>
    <property type="match status" value="1"/>
</dbReference>
<evidence type="ECO:0000259" key="2">
    <source>
        <dbReference type="Pfam" id="PF01408"/>
    </source>
</evidence>
<reference evidence="4 5" key="1">
    <citation type="journal article" date="2014" name="Int. J. Syst. Evol. Microbiol.">
        <title>Complete genome sequence of Corynebacterium casei LMG S-19264T (=DSM 44701T), isolated from a smear-ripened cheese.</title>
        <authorList>
            <consortium name="US DOE Joint Genome Institute (JGI-PGF)"/>
            <person name="Walter F."/>
            <person name="Albersmeier A."/>
            <person name="Kalinowski J."/>
            <person name="Ruckert C."/>
        </authorList>
    </citation>
    <scope>NUCLEOTIDE SEQUENCE [LARGE SCALE GENOMIC DNA]</scope>
    <source>
        <strain evidence="4 5">NBRC 112289</strain>
    </source>
</reference>
<dbReference type="EMBL" id="BSUL01000001">
    <property type="protein sequence ID" value="GMA27907.1"/>
    <property type="molecule type" value="Genomic_DNA"/>
</dbReference>
<protein>
    <submittedName>
        <fullName evidence="4">Oxidoreductase</fullName>
    </submittedName>
</protein>
<dbReference type="GO" id="GO:0000166">
    <property type="term" value="F:nucleotide binding"/>
    <property type="evidence" value="ECO:0007669"/>
    <property type="project" value="InterPro"/>
</dbReference>
<dbReference type="InterPro" id="IPR036291">
    <property type="entry name" value="NAD(P)-bd_dom_sf"/>
</dbReference>
<evidence type="ECO:0000313" key="4">
    <source>
        <dbReference type="EMBL" id="GMA27907.1"/>
    </source>
</evidence>
<dbReference type="AlphaFoldDB" id="A0AA37UT70"/>
<dbReference type="PANTHER" id="PTHR43249">
    <property type="entry name" value="UDP-N-ACETYL-2-AMINO-2-DEOXY-D-GLUCURONATE OXIDASE"/>
    <property type="match status" value="1"/>
</dbReference>
<proteinExistence type="predicted"/>
<accession>A0AA37UT70</accession>
<dbReference type="Gene3D" id="3.40.50.720">
    <property type="entry name" value="NAD(P)-binding Rossmann-like Domain"/>
    <property type="match status" value="1"/>
</dbReference>
<evidence type="ECO:0000313" key="5">
    <source>
        <dbReference type="Proteomes" id="UP001157160"/>
    </source>
</evidence>